<evidence type="ECO:0000256" key="5">
    <source>
        <dbReference type="NCBIfam" id="TIGR01814"/>
    </source>
</evidence>
<evidence type="ECO:0000256" key="2">
    <source>
        <dbReference type="ARBA" id="ARBA00022801"/>
    </source>
</evidence>
<dbReference type="EC" id="3.7.1.3" evidence="4 5"/>
<comment type="pathway">
    <text evidence="4 6">Cofactor biosynthesis; NAD(+) biosynthesis; quinolinate from L-kynurenine: step 2/3.</text>
</comment>
<dbReference type="PANTHER" id="PTHR14084">
    <property type="entry name" value="KYNURENINASE"/>
    <property type="match status" value="1"/>
</dbReference>
<comment type="function">
    <text evidence="4 6">Catalyzes the cleavage of L-kynurenine (L-Kyn) and L-3-hydroxykynurenine (L-3OHKyn) into anthranilic acid (AA) and 3-hydroxyanthranilic acid (3-OHAA), respectively.</text>
</comment>
<evidence type="ECO:0000256" key="6">
    <source>
        <dbReference type="PIRNR" id="PIRNR038800"/>
    </source>
</evidence>
<protein>
    <recommendedName>
        <fullName evidence="4 5">Kynureninase</fullName>
        <ecNumber evidence="4 5">3.7.1.3</ecNumber>
    </recommendedName>
    <alternativeName>
        <fullName evidence="4">L-kynurenine hydrolase</fullName>
    </alternativeName>
</protein>
<dbReference type="PANTHER" id="PTHR14084:SF0">
    <property type="entry name" value="KYNURENINASE"/>
    <property type="match status" value="1"/>
</dbReference>
<dbReference type="AlphaFoldDB" id="A0A9X1V7G1"/>
<dbReference type="GO" id="GO:0097053">
    <property type="term" value="P:L-kynurenine catabolic process"/>
    <property type="evidence" value="ECO:0007669"/>
    <property type="project" value="UniProtKB-UniRule"/>
</dbReference>
<keyword evidence="3 4" id="KW-0663">Pyridoxal phosphate</keyword>
<proteinExistence type="inferred from homology"/>
<feature type="binding site" evidence="4">
    <location>
        <position position="102"/>
    </location>
    <ligand>
        <name>pyridoxal 5'-phosphate</name>
        <dbReference type="ChEBI" id="CHEBI:597326"/>
    </ligand>
</feature>
<comment type="catalytic activity">
    <reaction evidence="6">
        <text>3-hydroxy-L-kynurenine + H2O = 3-hydroxyanthranilate + L-alanine + H(+)</text>
        <dbReference type="Rhea" id="RHEA:25143"/>
        <dbReference type="ChEBI" id="CHEBI:15377"/>
        <dbReference type="ChEBI" id="CHEBI:15378"/>
        <dbReference type="ChEBI" id="CHEBI:36559"/>
        <dbReference type="ChEBI" id="CHEBI:57972"/>
        <dbReference type="ChEBI" id="CHEBI:58125"/>
        <dbReference type="EC" id="3.7.1.3"/>
    </reaction>
</comment>
<sequence>MSKQLFSKDDALQYDRQDPLARFREEFYLQPGKIYLDGNSLGLLSKRAEKSLLQALASWRENGIDGWTEGLHPWFYAAEKVGAMTAPLLGATPSEVIATGSTTSNLHQLMATFYKPVVGKSKVLADALNFPSDIYALQSQIALHDLDPHEHLIRVESRDGLTLSEEELIGAMSDDVAIAVLPSVLYRSGQLLDMERLTAAAHEKHIIIGFDVSHSIGAIPHELARWNVDFAFWCNYKYLNGGPGAVGGLFVHHKHLPQVPGLAGWFSSNKESQFDMSHHLTAAIDAGAFQMGTPHMLSMAPLIGSLELFQEATMPALRLKSLQLTRFMMDLIESELAGMDVTIANPTLDQKRGGHVSILHEEAVRIGKALKNRDVIPDFRPPNIIRLAPMALYTSFLDVFEAVHRLKEIMVNKEYTHFEKKRSVVS</sequence>
<dbReference type="GO" id="GO:0019441">
    <property type="term" value="P:L-tryptophan catabolic process to kynurenine"/>
    <property type="evidence" value="ECO:0007669"/>
    <property type="project" value="TreeGrafter"/>
</dbReference>
<dbReference type="SUPFAM" id="SSF53383">
    <property type="entry name" value="PLP-dependent transferases"/>
    <property type="match status" value="1"/>
</dbReference>
<dbReference type="GO" id="GO:0043420">
    <property type="term" value="P:anthranilate metabolic process"/>
    <property type="evidence" value="ECO:0007669"/>
    <property type="project" value="TreeGrafter"/>
</dbReference>
<feature type="binding site" evidence="4">
    <location>
        <position position="236"/>
    </location>
    <ligand>
        <name>pyridoxal 5'-phosphate</name>
        <dbReference type="ChEBI" id="CHEBI:597326"/>
    </ligand>
</feature>
<evidence type="ECO:0000313" key="8">
    <source>
        <dbReference type="Proteomes" id="UP001139263"/>
    </source>
</evidence>
<dbReference type="GO" id="GO:0005737">
    <property type="term" value="C:cytoplasm"/>
    <property type="evidence" value="ECO:0007669"/>
    <property type="project" value="UniProtKB-UniRule"/>
</dbReference>
<dbReference type="Proteomes" id="UP001139263">
    <property type="component" value="Unassembled WGS sequence"/>
</dbReference>
<comment type="caution">
    <text evidence="7">The sequence shown here is derived from an EMBL/GenBank/DDBJ whole genome shotgun (WGS) entry which is preliminary data.</text>
</comment>
<feature type="binding site" evidence="4">
    <location>
        <position position="211"/>
    </location>
    <ligand>
        <name>pyridoxal 5'-phosphate</name>
        <dbReference type="ChEBI" id="CHEBI:597326"/>
    </ligand>
</feature>
<dbReference type="GO" id="GO:0009435">
    <property type="term" value="P:NAD+ biosynthetic process"/>
    <property type="evidence" value="ECO:0007669"/>
    <property type="project" value="UniProtKB-UniRule"/>
</dbReference>
<dbReference type="NCBIfam" id="TIGR01814">
    <property type="entry name" value="kynureninase"/>
    <property type="match status" value="1"/>
</dbReference>
<dbReference type="Pfam" id="PF22580">
    <property type="entry name" value="KYNU_C"/>
    <property type="match status" value="1"/>
</dbReference>
<evidence type="ECO:0000313" key="7">
    <source>
        <dbReference type="EMBL" id="MCI0182582.1"/>
    </source>
</evidence>
<dbReference type="GO" id="GO:0030170">
    <property type="term" value="F:pyridoxal phosphate binding"/>
    <property type="evidence" value="ECO:0007669"/>
    <property type="project" value="UniProtKB-UniRule"/>
</dbReference>
<dbReference type="Gene3D" id="3.40.640.10">
    <property type="entry name" value="Type I PLP-dependent aspartate aminotransferase-like (Major domain)"/>
    <property type="match status" value="1"/>
</dbReference>
<keyword evidence="2 4" id="KW-0378">Hydrolase</keyword>
<comment type="pathway">
    <text evidence="4 6">Amino-acid degradation; L-kynurenine degradation; L-alanine and anthranilate from L-kynurenine: step 1/1.</text>
</comment>
<name>A0A9X1V7G1_9BACL</name>
<dbReference type="RefSeq" id="WP_241712163.1">
    <property type="nucleotide sequence ID" value="NZ_JALBUF010000001.1"/>
</dbReference>
<comment type="caution">
    <text evidence="4">Lacks conserved residue(s) required for the propagation of feature annotation.</text>
</comment>
<reference evidence="7" key="1">
    <citation type="submission" date="2022-03" db="EMBL/GenBank/DDBJ databases">
        <title>Draft Genome Sequence of Firmicute Strain S0AB, a Heterotrophic Iron/Sulfur-Oxidizing Extreme Acidophile.</title>
        <authorList>
            <person name="Vergara E."/>
            <person name="Pakostova E."/>
            <person name="Johnson D.B."/>
            <person name="Holmes D.S."/>
        </authorList>
    </citation>
    <scope>NUCLEOTIDE SEQUENCE</scope>
    <source>
        <strain evidence="7">S0AB</strain>
    </source>
</reference>
<keyword evidence="8" id="KW-1185">Reference proteome</keyword>
<keyword evidence="1 4" id="KW-0662">Pyridine nucleotide biosynthesis</keyword>
<feature type="binding site" evidence="4">
    <location>
        <position position="214"/>
    </location>
    <ligand>
        <name>pyridoxal 5'-phosphate</name>
        <dbReference type="ChEBI" id="CHEBI:597326"/>
    </ligand>
</feature>
<comment type="catalytic activity">
    <reaction evidence="4 6">
        <text>L-kynurenine + H2O = anthranilate + L-alanine + H(+)</text>
        <dbReference type="Rhea" id="RHEA:16813"/>
        <dbReference type="ChEBI" id="CHEBI:15377"/>
        <dbReference type="ChEBI" id="CHEBI:15378"/>
        <dbReference type="ChEBI" id="CHEBI:16567"/>
        <dbReference type="ChEBI" id="CHEBI:57959"/>
        <dbReference type="ChEBI" id="CHEBI:57972"/>
        <dbReference type="EC" id="3.7.1.3"/>
    </reaction>
</comment>
<evidence type="ECO:0000256" key="3">
    <source>
        <dbReference type="ARBA" id="ARBA00022898"/>
    </source>
</evidence>
<feature type="binding site" evidence="4">
    <location>
        <position position="265"/>
    </location>
    <ligand>
        <name>pyridoxal 5'-phosphate</name>
        <dbReference type="ChEBI" id="CHEBI:597326"/>
    </ligand>
</feature>
<feature type="modified residue" description="N6-(pyridoxal phosphate)lysine" evidence="4">
    <location>
        <position position="237"/>
    </location>
</feature>
<comment type="similarity">
    <text evidence="4 6">Belongs to the kynureninase family.</text>
</comment>
<dbReference type="InterPro" id="IPR015424">
    <property type="entry name" value="PyrdxlP-dep_Trfase"/>
</dbReference>
<evidence type="ECO:0000256" key="1">
    <source>
        <dbReference type="ARBA" id="ARBA00022642"/>
    </source>
</evidence>
<dbReference type="InterPro" id="IPR015422">
    <property type="entry name" value="PyrdxlP-dep_Trfase_small"/>
</dbReference>
<comment type="cofactor">
    <cofactor evidence="4 6">
        <name>pyridoxal 5'-phosphate</name>
        <dbReference type="ChEBI" id="CHEBI:597326"/>
    </cofactor>
</comment>
<dbReference type="InterPro" id="IPR010111">
    <property type="entry name" value="Kynureninase"/>
</dbReference>
<dbReference type="PIRSF" id="PIRSF038800">
    <property type="entry name" value="KYNU"/>
    <property type="match status" value="1"/>
</dbReference>
<gene>
    <name evidence="4 7" type="primary">kynU</name>
    <name evidence="7" type="ORF">MM817_00843</name>
</gene>
<accession>A0A9X1V7G1</accession>
<organism evidence="7 8">
    <name type="scientific">Sulfoacidibacillus ferrooxidans</name>
    <dbReference type="NCBI Taxonomy" id="2005001"/>
    <lineage>
        <taxon>Bacteria</taxon>
        <taxon>Bacillati</taxon>
        <taxon>Bacillota</taxon>
        <taxon>Bacilli</taxon>
        <taxon>Bacillales</taxon>
        <taxon>Alicyclobacillaceae</taxon>
        <taxon>Sulfoacidibacillus</taxon>
    </lineage>
</organism>
<dbReference type="GO" id="GO:0030429">
    <property type="term" value="F:kynureninase activity"/>
    <property type="evidence" value="ECO:0007669"/>
    <property type="project" value="UniProtKB-UniRule"/>
</dbReference>
<evidence type="ECO:0000256" key="4">
    <source>
        <dbReference type="HAMAP-Rule" id="MF_01970"/>
    </source>
</evidence>
<dbReference type="HAMAP" id="MF_01970">
    <property type="entry name" value="Kynureninase"/>
    <property type="match status" value="1"/>
</dbReference>
<feature type="binding site" evidence="4">
    <location>
        <position position="293"/>
    </location>
    <ligand>
        <name>pyridoxal 5'-phosphate</name>
        <dbReference type="ChEBI" id="CHEBI:597326"/>
    </ligand>
</feature>
<dbReference type="InterPro" id="IPR015421">
    <property type="entry name" value="PyrdxlP-dep_Trfase_major"/>
</dbReference>
<feature type="binding site" evidence="4">
    <location>
        <position position="103"/>
    </location>
    <ligand>
        <name>pyridoxal 5'-phosphate</name>
        <dbReference type="ChEBI" id="CHEBI:597326"/>
    </ligand>
</feature>
<dbReference type="Gene3D" id="3.90.1150.10">
    <property type="entry name" value="Aspartate Aminotransferase, domain 1"/>
    <property type="match status" value="1"/>
</dbReference>
<dbReference type="GO" id="GO:0019805">
    <property type="term" value="P:quinolinate biosynthetic process"/>
    <property type="evidence" value="ECO:0007669"/>
    <property type="project" value="UniProtKB-UniRule"/>
</dbReference>
<dbReference type="EMBL" id="JALBUF010000001">
    <property type="protein sequence ID" value="MCI0182582.1"/>
    <property type="molecule type" value="Genomic_DNA"/>
</dbReference>
<feature type="binding site" evidence="4">
    <location>
        <begin position="130"/>
        <end position="133"/>
    </location>
    <ligand>
        <name>pyridoxal 5'-phosphate</name>
        <dbReference type="ChEBI" id="CHEBI:597326"/>
    </ligand>
</feature>
<comment type="subunit">
    <text evidence="4 6">Homodimer.</text>
</comment>